<keyword evidence="2" id="KW-0378">Hydrolase</keyword>
<dbReference type="Pfam" id="PF00561">
    <property type="entry name" value="Abhydrolase_1"/>
    <property type="match status" value="1"/>
</dbReference>
<feature type="domain" description="AB hydrolase-1" evidence="1">
    <location>
        <begin position="136"/>
        <end position="247"/>
    </location>
</feature>
<proteinExistence type="predicted"/>
<dbReference type="InterPro" id="IPR000073">
    <property type="entry name" value="AB_hydrolase_1"/>
</dbReference>
<dbReference type="EMBL" id="HBUF01582088">
    <property type="protein sequence ID" value="CAG6770541.1"/>
    <property type="molecule type" value="Transcribed_RNA"/>
</dbReference>
<dbReference type="SUPFAM" id="SSF53474">
    <property type="entry name" value="alpha/beta-Hydrolases"/>
    <property type="match status" value="1"/>
</dbReference>
<name>A0A8D9AVM5_9HEMI</name>
<dbReference type="GO" id="GO:0017171">
    <property type="term" value="F:serine hydrolase activity"/>
    <property type="evidence" value="ECO:0007669"/>
    <property type="project" value="TreeGrafter"/>
</dbReference>
<sequence>MMYPFSAEPHQNFQCKSCPCRCPQKLSHCTYPYQNDLGMEAALLNPPHAAQSNLNLNVFNNDLSNTWNLLKTHDNTISSGNIIDQSDGLPPFTKPDNVSTNINAHHQTIEDFNEGYLRIKGYDIRFVKHGHGPRALLFTYGVLGEIMNSFKKQLTAFDPDLFTSIFWDPPGYGKSIPRGRNYIPYQYIEEDVAIAHELLQGLGISQVTLFGWCDGAHMSVLFSLRYPHMVHKLILWGTKASLTRDNVQVFERMRSLSSWSQMARSEVLKAYDNDVGYITGTFNQYVDAINIMYKTCRGELYKELLPFVQVPVLVLHAIDDMMVARHQVMDLKQQLADCRYYQFSSGGHSYHIKHCKEFNQVCLNFIMEENMFF</sequence>
<dbReference type="PANTHER" id="PTHR46331:SF2">
    <property type="entry name" value="VALACYCLOVIR HYDROLASE"/>
    <property type="match status" value="1"/>
</dbReference>
<reference evidence="2" key="1">
    <citation type="submission" date="2021-05" db="EMBL/GenBank/DDBJ databases">
        <authorList>
            <person name="Alioto T."/>
            <person name="Alioto T."/>
            <person name="Gomez Garrido J."/>
        </authorList>
    </citation>
    <scope>NUCLEOTIDE SEQUENCE</scope>
</reference>
<dbReference type="AlphaFoldDB" id="A0A8D9AVM5"/>
<dbReference type="InterPro" id="IPR029058">
    <property type="entry name" value="AB_hydrolase_fold"/>
</dbReference>
<organism evidence="2">
    <name type="scientific">Cacopsylla melanoneura</name>
    <dbReference type="NCBI Taxonomy" id="428564"/>
    <lineage>
        <taxon>Eukaryota</taxon>
        <taxon>Metazoa</taxon>
        <taxon>Ecdysozoa</taxon>
        <taxon>Arthropoda</taxon>
        <taxon>Hexapoda</taxon>
        <taxon>Insecta</taxon>
        <taxon>Pterygota</taxon>
        <taxon>Neoptera</taxon>
        <taxon>Paraneoptera</taxon>
        <taxon>Hemiptera</taxon>
        <taxon>Sternorrhyncha</taxon>
        <taxon>Psylloidea</taxon>
        <taxon>Psyllidae</taxon>
        <taxon>Psyllinae</taxon>
        <taxon>Cacopsylla</taxon>
    </lineage>
</organism>
<protein>
    <submittedName>
        <fullName evidence="2">Valacyclovir hydrolase</fullName>
    </submittedName>
</protein>
<accession>A0A8D9AVM5</accession>
<dbReference type="Gene3D" id="3.40.50.1820">
    <property type="entry name" value="alpha/beta hydrolase"/>
    <property type="match status" value="1"/>
</dbReference>
<evidence type="ECO:0000259" key="1">
    <source>
        <dbReference type="Pfam" id="PF00561"/>
    </source>
</evidence>
<dbReference type="PANTHER" id="PTHR46331">
    <property type="entry name" value="VALACYCLOVIR HYDROLASE"/>
    <property type="match status" value="1"/>
</dbReference>
<evidence type="ECO:0000313" key="2">
    <source>
        <dbReference type="EMBL" id="CAG6770541.1"/>
    </source>
</evidence>